<dbReference type="EMBL" id="UOGE01000085">
    <property type="protein sequence ID" value="VAX23472.1"/>
    <property type="molecule type" value="Genomic_DNA"/>
</dbReference>
<name>A0A3B1C5U1_9ZZZZ</name>
<gene>
    <name evidence="1" type="ORF">MNBD_NITROSPINAE02-338</name>
</gene>
<reference evidence="1" key="1">
    <citation type="submission" date="2018-06" db="EMBL/GenBank/DDBJ databases">
        <authorList>
            <person name="Zhirakovskaya E."/>
        </authorList>
    </citation>
    <scope>NUCLEOTIDE SEQUENCE</scope>
</reference>
<protein>
    <submittedName>
        <fullName evidence="1">Uncharacterized protein</fullName>
    </submittedName>
</protein>
<sequence length="68" mass="7708">MPGKVVGIYKTEPSSISGINAFPKLVRIGNVAIRMIMFRARKEYLYFKTVFSDLLRHLSVKPFVFATG</sequence>
<dbReference type="AlphaFoldDB" id="A0A3B1C5U1"/>
<accession>A0A3B1C5U1</accession>
<evidence type="ECO:0000313" key="1">
    <source>
        <dbReference type="EMBL" id="VAX23472.1"/>
    </source>
</evidence>
<organism evidence="1">
    <name type="scientific">hydrothermal vent metagenome</name>
    <dbReference type="NCBI Taxonomy" id="652676"/>
    <lineage>
        <taxon>unclassified sequences</taxon>
        <taxon>metagenomes</taxon>
        <taxon>ecological metagenomes</taxon>
    </lineage>
</organism>
<proteinExistence type="predicted"/>